<organism evidence="4">
    <name type="scientific">Candidatus Moduliflexus flocculans</name>
    <dbReference type="NCBI Taxonomy" id="1499966"/>
    <lineage>
        <taxon>Bacteria</taxon>
        <taxon>Candidatus Moduliflexota</taxon>
        <taxon>Candidatus Moduliflexia</taxon>
        <taxon>Candidatus Moduliflexales</taxon>
        <taxon>Candidatus Moduliflexaceae</taxon>
    </lineage>
</organism>
<gene>
    <name evidence="4" type="ORF">U14_00753</name>
</gene>
<feature type="chain" id="PRO_5006631447" description="Solute-binding protein family 3/N-terminal domain-containing protein" evidence="2">
    <location>
        <begin position="24"/>
        <end position="281"/>
    </location>
</feature>
<name>A0A0S6VQQ1_9BACT</name>
<evidence type="ECO:0000256" key="1">
    <source>
        <dbReference type="ARBA" id="ARBA00022729"/>
    </source>
</evidence>
<dbReference type="Proteomes" id="UP000030700">
    <property type="component" value="Unassembled WGS sequence"/>
</dbReference>
<dbReference type="InterPro" id="IPR001638">
    <property type="entry name" value="Solute-binding_3/MltF_N"/>
</dbReference>
<dbReference type="HOGENOM" id="CLU_979352_0_0_0"/>
<evidence type="ECO:0000313" key="5">
    <source>
        <dbReference type="Proteomes" id="UP000030700"/>
    </source>
</evidence>
<keyword evidence="5" id="KW-1185">Reference proteome</keyword>
<feature type="domain" description="Solute-binding protein family 3/N-terminal" evidence="3">
    <location>
        <begin position="34"/>
        <end position="261"/>
    </location>
</feature>
<dbReference type="PANTHER" id="PTHR35936:SF17">
    <property type="entry name" value="ARGININE-BINDING EXTRACELLULAR PROTEIN ARTP"/>
    <property type="match status" value="1"/>
</dbReference>
<keyword evidence="1 2" id="KW-0732">Signal</keyword>
<feature type="signal peptide" evidence="2">
    <location>
        <begin position="1"/>
        <end position="23"/>
    </location>
</feature>
<sequence length="281" mass="31224">MLKHLIRRSLLLAVGLVSTMSEARSLEEIQATHEIRMCVAGSSYELYTAMGMAFAESLGVAVNVRRLDSWDQQFHNAQGVTVQEESYTPALLASGACDFYPNDLVIQEWRKTKLDFVALFRTHMVVVVHRDQQATFRSEADLQGKTAAIQQGTSYHAWIEEQNASKFADNPIQLQLMTTDDSMHAVDRKAVDFTIIGADGALNWTRNKIKHAVVAFPVGTVTDVGWAFRKGDADLQEAASAFVASQRKVGSQFDLIWQAKVGISLSDFTLFMTNLLETSSK</sequence>
<protein>
    <recommendedName>
        <fullName evidence="3">Solute-binding protein family 3/N-terminal domain-containing protein</fullName>
    </recommendedName>
</protein>
<dbReference type="SMART" id="SM00062">
    <property type="entry name" value="PBPb"/>
    <property type="match status" value="1"/>
</dbReference>
<evidence type="ECO:0000259" key="3">
    <source>
        <dbReference type="SMART" id="SM00062"/>
    </source>
</evidence>
<dbReference type="PANTHER" id="PTHR35936">
    <property type="entry name" value="MEMBRANE-BOUND LYTIC MUREIN TRANSGLYCOSYLASE F"/>
    <property type="match status" value="1"/>
</dbReference>
<dbReference type="STRING" id="1499966.U14_00753"/>
<reference evidence="4" key="1">
    <citation type="journal article" date="2015" name="PeerJ">
        <title>First genomic representation of candidate bacterial phylum KSB3 points to enhanced environmental sensing as a trigger of wastewater bulking.</title>
        <authorList>
            <person name="Sekiguchi Y."/>
            <person name="Ohashi A."/>
            <person name="Parks D.H."/>
            <person name="Yamauchi T."/>
            <person name="Tyson G.W."/>
            <person name="Hugenholtz P."/>
        </authorList>
    </citation>
    <scope>NUCLEOTIDE SEQUENCE [LARGE SCALE GENOMIC DNA]</scope>
</reference>
<dbReference type="SUPFAM" id="SSF53850">
    <property type="entry name" value="Periplasmic binding protein-like II"/>
    <property type="match status" value="1"/>
</dbReference>
<proteinExistence type="predicted"/>
<dbReference type="EMBL" id="DF820455">
    <property type="protein sequence ID" value="GAK49531.1"/>
    <property type="molecule type" value="Genomic_DNA"/>
</dbReference>
<dbReference type="AlphaFoldDB" id="A0A0S6VQQ1"/>
<accession>A0A0S6VQQ1</accession>
<evidence type="ECO:0000313" key="4">
    <source>
        <dbReference type="EMBL" id="GAK49531.1"/>
    </source>
</evidence>
<evidence type="ECO:0000256" key="2">
    <source>
        <dbReference type="SAM" id="SignalP"/>
    </source>
</evidence>
<dbReference type="Gene3D" id="3.40.190.10">
    <property type="entry name" value="Periplasmic binding protein-like II"/>
    <property type="match status" value="2"/>
</dbReference>